<dbReference type="HOGENOM" id="CLU_650568_0_0_1"/>
<evidence type="ECO:0000313" key="3">
    <source>
        <dbReference type="Proteomes" id="UP000024837"/>
    </source>
</evidence>
<feature type="compositionally biased region" description="Polar residues" evidence="1">
    <location>
        <begin position="288"/>
        <end position="298"/>
    </location>
</feature>
<keyword evidence="3" id="KW-1185">Reference proteome</keyword>
<accession>W7I4Z8</accession>
<reference evidence="2 3" key="1">
    <citation type="submission" date="2013-05" db="EMBL/GenBank/DDBJ databases">
        <title>Drechslerella stenobrocha genome reveals carnivorous origination and mechanical trapping mechanism of predatory fungi.</title>
        <authorList>
            <person name="Liu X."/>
            <person name="Zhang W."/>
            <person name="Liu K."/>
        </authorList>
    </citation>
    <scope>NUCLEOTIDE SEQUENCE [LARGE SCALE GENOMIC DNA]</scope>
    <source>
        <strain evidence="2 3">248</strain>
    </source>
</reference>
<evidence type="ECO:0000313" key="2">
    <source>
        <dbReference type="EMBL" id="EWC47487.1"/>
    </source>
</evidence>
<feature type="compositionally biased region" description="Low complexity" evidence="1">
    <location>
        <begin position="308"/>
        <end position="319"/>
    </location>
</feature>
<protein>
    <submittedName>
        <fullName evidence="2">Uncharacterized protein</fullName>
    </submittedName>
</protein>
<proteinExistence type="predicted"/>
<name>W7I4Z8_9PEZI</name>
<organism evidence="2 3">
    <name type="scientific">Drechslerella stenobrocha 248</name>
    <dbReference type="NCBI Taxonomy" id="1043628"/>
    <lineage>
        <taxon>Eukaryota</taxon>
        <taxon>Fungi</taxon>
        <taxon>Dikarya</taxon>
        <taxon>Ascomycota</taxon>
        <taxon>Pezizomycotina</taxon>
        <taxon>Orbiliomycetes</taxon>
        <taxon>Orbiliales</taxon>
        <taxon>Orbiliaceae</taxon>
        <taxon>Drechslerella</taxon>
    </lineage>
</organism>
<feature type="region of interest" description="Disordered" evidence="1">
    <location>
        <begin position="1"/>
        <end position="22"/>
    </location>
</feature>
<feature type="region of interest" description="Disordered" evidence="1">
    <location>
        <begin position="94"/>
        <end position="115"/>
    </location>
</feature>
<dbReference type="EMBL" id="KI966410">
    <property type="protein sequence ID" value="EWC47487.1"/>
    <property type="molecule type" value="Genomic_DNA"/>
</dbReference>
<dbReference type="Proteomes" id="UP000024837">
    <property type="component" value="Unassembled WGS sequence"/>
</dbReference>
<dbReference type="AlphaFoldDB" id="W7I4Z8"/>
<gene>
    <name evidence="2" type="ORF">DRE_00455</name>
</gene>
<dbReference type="OrthoDB" id="3921745at2759"/>
<evidence type="ECO:0000256" key="1">
    <source>
        <dbReference type="SAM" id="MobiDB-lite"/>
    </source>
</evidence>
<sequence length="422" mass="48002">MIMSLDNLPLHGPRDGNPQVNVNNDNVPISGSEMRNRPEIHNRKVTDLEITGVEGIELSALLNTPPAVESFRSVSSSPLSGSSQMRTFDVSGQRLKVQVRQRQCPSRPPRDPRPMYTQEEADAILYYRDSVQLPWKKVVDSWNNLYDVLTGRRWGPRTISGLQSHYYRMLGFDKCNGRRPSAPNPEIGLLKTTDRRYWWTYGSHPGVMDQLSRATPDELKTAAKQHARRLRREAHKVSRRQRKPMKRLCDKGIVFQENQLPVTKTGAIACQDTGKTHEDIDRDVKSSLDTYDQQSFSDSDGYVDTLTSISSPPSSRTSVPPSPRESYDHVSHAVPLSKECNIIMLPPFRALDNLADLGNDTKNEGLPILRRDRPQNFTLTRSQSWDKFRIPHLEGYNRPEAIEPFRPAYMNPMAVSSILSLR</sequence>
<feature type="region of interest" description="Disordered" evidence="1">
    <location>
        <begin position="288"/>
        <end position="326"/>
    </location>
</feature>